<dbReference type="PANTHER" id="PTHR43329">
    <property type="entry name" value="EPOXIDE HYDROLASE"/>
    <property type="match status" value="1"/>
</dbReference>
<reference evidence="3 4" key="1">
    <citation type="submission" date="2018-12" db="EMBL/GenBank/DDBJ databases">
        <title>Draft genome sequence of Embleya hyalina NBRC 13850T.</title>
        <authorList>
            <person name="Komaki H."/>
            <person name="Hosoyama A."/>
            <person name="Kimura A."/>
            <person name="Ichikawa N."/>
            <person name="Tamura T."/>
        </authorList>
    </citation>
    <scope>NUCLEOTIDE SEQUENCE [LARGE SCALE GENOMIC DNA]</scope>
    <source>
        <strain evidence="3 4">NBRC 13850</strain>
    </source>
</reference>
<accession>A0A401YMB3</accession>
<protein>
    <submittedName>
        <fullName evidence="3">Alpha/beta hydrolase</fullName>
    </submittedName>
</protein>
<dbReference type="PRINTS" id="PR00412">
    <property type="entry name" value="EPOXHYDRLASE"/>
</dbReference>
<organism evidence="3 4">
    <name type="scientific">Embleya hyalina</name>
    <dbReference type="NCBI Taxonomy" id="516124"/>
    <lineage>
        <taxon>Bacteria</taxon>
        <taxon>Bacillati</taxon>
        <taxon>Actinomycetota</taxon>
        <taxon>Actinomycetes</taxon>
        <taxon>Kitasatosporales</taxon>
        <taxon>Streptomycetaceae</taxon>
        <taxon>Embleya</taxon>
    </lineage>
</organism>
<dbReference type="InterPro" id="IPR000639">
    <property type="entry name" value="Epox_hydrolase-like"/>
</dbReference>
<evidence type="ECO:0000259" key="2">
    <source>
        <dbReference type="Pfam" id="PF00561"/>
    </source>
</evidence>
<comment type="caution">
    <text evidence="3">The sequence shown here is derived from an EMBL/GenBank/DDBJ whole genome shotgun (WGS) entry which is preliminary data.</text>
</comment>
<name>A0A401YMB3_9ACTN</name>
<sequence length="304" mass="33439">MTTYHPPPGLRRVESSRDGVRINALVGGDGPPILLLHGYPQTSAMWHRVAPELIAAGHTVVLADLRGYGDSDKPADTPSHTTYGKRVMAADQVALMRSLGFARFAVVGHDRGARVAHRMALDSPERVRCVAVLDVVPTLHMFDNVDRAMASSYFHWFFLALESDLPERLILADTDAWLRSRFAGRHAGGAPFDEGAMAEYVRCFDPATVRASCADYRAAAGIDLVHDRGDRERGRVIEAPLLALWGTHSYVGRSFDVPDVWRSYARHVDAAPIEADHYLCEEAPHEVARALASFCRPTESGGTR</sequence>
<evidence type="ECO:0000256" key="1">
    <source>
        <dbReference type="ARBA" id="ARBA00022801"/>
    </source>
</evidence>
<dbReference type="OrthoDB" id="9812774at2"/>
<evidence type="ECO:0000313" key="3">
    <source>
        <dbReference type="EMBL" id="GCD95750.1"/>
    </source>
</evidence>
<dbReference type="PRINTS" id="PR00111">
    <property type="entry name" value="ABHYDROLASE"/>
</dbReference>
<dbReference type="InterPro" id="IPR029058">
    <property type="entry name" value="AB_hydrolase_fold"/>
</dbReference>
<dbReference type="Proteomes" id="UP000286931">
    <property type="component" value="Unassembled WGS sequence"/>
</dbReference>
<evidence type="ECO:0000313" key="4">
    <source>
        <dbReference type="Proteomes" id="UP000286931"/>
    </source>
</evidence>
<keyword evidence="1 3" id="KW-0378">Hydrolase</keyword>
<proteinExistence type="predicted"/>
<feature type="domain" description="AB hydrolase-1" evidence="2">
    <location>
        <begin position="31"/>
        <end position="157"/>
    </location>
</feature>
<dbReference type="Gene3D" id="3.40.50.1820">
    <property type="entry name" value="alpha/beta hydrolase"/>
    <property type="match status" value="1"/>
</dbReference>
<dbReference type="AlphaFoldDB" id="A0A401YMB3"/>
<dbReference type="Pfam" id="PF00561">
    <property type="entry name" value="Abhydrolase_1"/>
    <property type="match status" value="1"/>
</dbReference>
<dbReference type="RefSeq" id="WP_126637847.1">
    <property type="nucleotide sequence ID" value="NZ_BIFH01000018.1"/>
</dbReference>
<keyword evidence="4" id="KW-1185">Reference proteome</keyword>
<dbReference type="InterPro" id="IPR000073">
    <property type="entry name" value="AB_hydrolase_1"/>
</dbReference>
<gene>
    <name evidence="3" type="ORF">EHYA_03433</name>
</gene>
<dbReference type="SUPFAM" id="SSF53474">
    <property type="entry name" value="alpha/beta-Hydrolases"/>
    <property type="match status" value="1"/>
</dbReference>
<dbReference type="GO" id="GO:0016787">
    <property type="term" value="F:hydrolase activity"/>
    <property type="evidence" value="ECO:0007669"/>
    <property type="project" value="UniProtKB-KW"/>
</dbReference>
<dbReference type="EMBL" id="BIFH01000018">
    <property type="protein sequence ID" value="GCD95750.1"/>
    <property type="molecule type" value="Genomic_DNA"/>
</dbReference>